<comment type="caution">
    <text evidence="5">The sequence shown here is derived from an EMBL/GenBank/DDBJ whole genome shotgun (WGS) entry which is preliminary data.</text>
</comment>
<dbReference type="CDD" id="cd04433">
    <property type="entry name" value="AFD_class_I"/>
    <property type="match status" value="1"/>
</dbReference>
<dbReference type="PANTHER" id="PTHR43201:SF8">
    <property type="entry name" value="ACYL-COA SYNTHETASE FAMILY MEMBER 3"/>
    <property type="match status" value="1"/>
</dbReference>
<sequence>MTDAFLRVPQEPFFIELFQRWQESPDAIIIRDLATNTEATVGQFLYDVLIQRDFISNQLDEESHKRLRDPDSDVFVAIFGGAGYEFAVLFFAIYSLGAVAVPLCQRSSTPYHIVQLLIIPVPVSRIHLEEAQYFFRVCKIALITATQAAADEARDLSAPVGMKPFVLTPGSQPAPTHPEFVLEQASTPCNPDKGFVVLWTSGTTGPPKGVLLSRRSAYLAVQAYQKALGLSPEDTWLHQVPTNWKGGFDFFTACIYSGTCLEFCAGTFSPEWFWQRMQQGGITCAVAPTPLLDMLSESLDVIRNTRPLSEYEQAIRGLRDLRLLCTGSMRVPESVKAFWRELRGGRPLVNLYGMTEVVGMISMMDWKSDTDGPAVNDEGELCVKGPLVMKRYLSSDPHAMEGVFDSEGFYKTGDLGSIGPNREIFILGRASQDVIRFLGWKLNAPEIEDALRHHPQVSRAYVIGVADHKTDQRVAALIVKTESTGDDSNTMQLANLRRWLAIDQGLPFFKLPTMLRVIPHNHPVPTTATGKPAKREIHDVFFGPEQIANGTVERWDLATEEPDISNRPWDWEGVEGK</sequence>
<dbReference type="SUPFAM" id="SSF56801">
    <property type="entry name" value="Acetyl-CoA synthetase-like"/>
    <property type="match status" value="1"/>
</dbReference>
<dbReference type="OrthoDB" id="6614653at2759"/>
<dbReference type="PROSITE" id="PS00455">
    <property type="entry name" value="AMP_BINDING"/>
    <property type="match status" value="1"/>
</dbReference>
<keyword evidence="2" id="KW-1133">Transmembrane helix</keyword>
<protein>
    <submittedName>
        <fullName evidence="5">Uncharacterized protein</fullName>
    </submittedName>
</protein>
<evidence type="ECO:0000313" key="6">
    <source>
        <dbReference type="Proteomes" id="UP000654922"/>
    </source>
</evidence>
<evidence type="ECO:0000313" key="5">
    <source>
        <dbReference type="EMBL" id="KAF7157473.1"/>
    </source>
</evidence>
<dbReference type="AlphaFoldDB" id="A0A8H6PNQ1"/>
<evidence type="ECO:0000256" key="1">
    <source>
        <dbReference type="ARBA" id="ARBA00006432"/>
    </source>
</evidence>
<comment type="similarity">
    <text evidence="1">Belongs to the ATP-dependent AMP-binding enzyme family.</text>
</comment>
<organism evidence="5 6">
    <name type="scientific">Aspergillus felis</name>
    <dbReference type="NCBI Taxonomy" id="1287682"/>
    <lineage>
        <taxon>Eukaryota</taxon>
        <taxon>Fungi</taxon>
        <taxon>Dikarya</taxon>
        <taxon>Ascomycota</taxon>
        <taxon>Pezizomycotina</taxon>
        <taxon>Eurotiomycetes</taxon>
        <taxon>Eurotiomycetidae</taxon>
        <taxon>Eurotiales</taxon>
        <taxon>Aspergillaceae</taxon>
        <taxon>Aspergillus</taxon>
        <taxon>Aspergillus subgen. Fumigati</taxon>
    </lineage>
</organism>
<dbReference type="InterPro" id="IPR000873">
    <property type="entry name" value="AMP-dep_synth/lig_dom"/>
</dbReference>
<dbReference type="InterPro" id="IPR042099">
    <property type="entry name" value="ANL_N_sf"/>
</dbReference>
<dbReference type="Gene3D" id="3.40.50.12780">
    <property type="entry name" value="N-terminal domain of ligase-like"/>
    <property type="match status" value="1"/>
</dbReference>
<proteinExistence type="inferred from homology"/>
<gene>
    <name evidence="5" type="ORF">CNMCM5623_001734</name>
</gene>
<dbReference type="InterPro" id="IPR045851">
    <property type="entry name" value="AMP-bd_C_sf"/>
</dbReference>
<evidence type="ECO:0000259" key="4">
    <source>
        <dbReference type="Pfam" id="PF13193"/>
    </source>
</evidence>
<feature type="transmembrane region" description="Helical" evidence="2">
    <location>
        <begin position="74"/>
        <end position="97"/>
    </location>
</feature>
<name>A0A8H6PNQ1_9EURO</name>
<dbReference type="EMBL" id="JACBAE010001392">
    <property type="protein sequence ID" value="KAF7157473.1"/>
    <property type="molecule type" value="Genomic_DNA"/>
</dbReference>
<evidence type="ECO:0000256" key="2">
    <source>
        <dbReference type="SAM" id="Phobius"/>
    </source>
</evidence>
<dbReference type="GO" id="GO:0006631">
    <property type="term" value="P:fatty acid metabolic process"/>
    <property type="evidence" value="ECO:0007669"/>
    <property type="project" value="TreeGrafter"/>
</dbReference>
<keyword evidence="2" id="KW-0472">Membrane</keyword>
<dbReference type="Gene3D" id="3.30.300.30">
    <property type="match status" value="1"/>
</dbReference>
<dbReference type="Pfam" id="PF00501">
    <property type="entry name" value="AMP-binding"/>
    <property type="match status" value="1"/>
</dbReference>
<dbReference type="Pfam" id="PF13193">
    <property type="entry name" value="AMP-binding_C"/>
    <property type="match status" value="1"/>
</dbReference>
<reference evidence="5" key="1">
    <citation type="submission" date="2020-06" db="EMBL/GenBank/DDBJ databases">
        <title>Draft genome sequences of strains closely related to Aspergillus parafelis and Aspergillus hiratsukae.</title>
        <authorList>
            <person name="Dos Santos R.A.C."/>
            <person name="Rivero-Menendez O."/>
            <person name="Steenwyk J.L."/>
            <person name="Mead M.E."/>
            <person name="Goldman G.H."/>
            <person name="Alastruey-Izquierdo A."/>
            <person name="Rokas A."/>
        </authorList>
    </citation>
    <scope>NUCLEOTIDE SEQUENCE</scope>
    <source>
        <strain evidence="5">CNM-CM5623</strain>
    </source>
</reference>
<dbReference type="PANTHER" id="PTHR43201">
    <property type="entry name" value="ACYL-COA SYNTHETASE"/>
    <property type="match status" value="1"/>
</dbReference>
<dbReference type="Proteomes" id="UP000654922">
    <property type="component" value="Unassembled WGS sequence"/>
</dbReference>
<dbReference type="GO" id="GO:0031956">
    <property type="term" value="F:medium-chain fatty acid-CoA ligase activity"/>
    <property type="evidence" value="ECO:0007669"/>
    <property type="project" value="TreeGrafter"/>
</dbReference>
<keyword evidence="2" id="KW-0812">Transmembrane</keyword>
<evidence type="ECO:0000259" key="3">
    <source>
        <dbReference type="Pfam" id="PF00501"/>
    </source>
</evidence>
<feature type="domain" description="AMP-binding enzyme C-terminal" evidence="4">
    <location>
        <begin position="446"/>
        <end position="531"/>
    </location>
</feature>
<feature type="domain" description="AMP-dependent synthetase/ligase" evidence="3">
    <location>
        <begin position="75"/>
        <end position="393"/>
    </location>
</feature>
<dbReference type="InterPro" id="IPR025110">
    <property type="entry name" value="AMP-bd_C"/>
</dbReference>
<dbReference type="InterPro" id="IPR020845">
    <property type="entry name" value="AMP-binding_CS"/>
</dbReference>
<accession>A0A8H6PNQ1</accession>